<feature type="region of interest" description="Disordered" evidence="5">
    <location>
        <begin position="411"/>
        <end position="445"/>
    </location>
</feature>
<feature type="compositionally biased region" description="Basic and acidic residues" evidence="5">
    <location>
        <begin position="14"/>
        <end position="23"/>
    </location>
</feature>
<dbReference type="AlphaFoldDB" id="A0AAV9WG94"/>
<dbReference type="InterPro" id="IPR051701">
    <property type="entry name" value="Mito_OM_Translocase_MSP1"/>
</dbReference>
<evidence type="ECO:0000256" key="5">
    <source>
        <dbReference type="SAM" id="MobiDB-lite"/>
    </source>
</evidence>
<dbReference type="InterPro" id="IPR027417">
    <property type="entry name" value="P-loop_NTPase"/>
</dbReference>
<feature type="domain" description="AAA+ ATPase" evidence="6">
    <location>
        <begin position="173"/>
        <end position="311"/>
    </location>
</feature>
<feature type="region of interest" description="Disordered" evidence="5">
    <location>
        <begin position="80"/>
        <end position="109"/>
    </location>
</feature>
<keyword evidence="2" id="KW-0547">Nucleotide-binding</keyword>
<dbReference type="SMART" id="SM00382">
    <property type="entry name" value="AAA"/>
    <property type="match status" value="1"/>
</dbReference>
<comment type="caution">
    <text evidence="7">The sequence shown here is derived from an EMBL/GenBank/DDBJ whole genome shotgun (WGS) entry which is preliminary data.</text>
</comment>
<accession>A0AAV9WG94</accession>
<dbReference type="InterPro" id="IPR003959">
    <property type="entry name" value="ATPase_AAA_core"/>
</dbReference>
<dbReference type="InterPro" id="IPR041569">
    <property type="entry name" value="AAA_lid_3"/>
</dbReference>
<dbReference type="GO" id="GO:0005524">
    <property type="term" value="F:ATP binding"/>
    <property type="evidence" value="ECO:0007669"/>
    <property type="project" value="UniProtKB-KW"/>
</dbReference>
<dbReference type="PANTHER" id="PTHR45644:SF56">
    <property type="entry name" value="AAA ATPASE, PUTATIVE (AFU_ORTHOLOGUE AFUA_2G12920)-RELATED"/>
    <property type="match status" value="1"/>
</dbReference>
<comment type="subcellular location">
    <subcellularLocation>
        <location evidence="1">Mitochondrion outer membrane</location>
        <topology evidence="1">Single-pass membrane protein</topology>
    </subcellularLocation>
</comment>
<protein>
    <recommendedName>
        <fullName evidence="6">AAA+ ATPase domain-containing protein</fullName>
    </recommendedName>
</protein>
<dbReference type="InterPro" id="IPR003593">
    <property type="entry name" value="AAA+_ATPase"/>
</dbReference>
<dbReference type="PANTHER" id="PTHR45644">
    <property type="entry name" value="AAA ATPASE, PUTATIVE (AFU_ORTHOLOGUE AFUA_2G12920)-RELATED-RELATED"/>
    <property type="match status" value="1"/>
</dbReference>
<dbReference type="Pfam" id="PF00004">
    <property type="entry name" value="AAA"/>
    <property type="match status" value="1"/>
</dbReference>
<evidence type="ECO:0000256" key="2">
    <source>
        <dbReference type="ARBA" id="ARBA00022741"/>
    </source>
</evidence>
<dbReference type="GO" id="GO:0005741">
    <property type="term" value="C:mitochondrial outer membrane"/>
    <property type="evidence" value="ECO:0007669"/>
    <property type="project" value="UniProtKB-SubCell"/>
</dbReference>
<organism evidence="7 8">
    <name type="scientific">Arthrobotrys musiformis</name>
    <dbReference type="NCBI Taxonomy" id="47236"/>
    <lineage>
        <taxon>Eukaryota</taxon>
        <taxon>Fungi</taxon>
        <taxon>Dikarya</taxon>
        <taxon>Ascomycota</taxon>
        <taxon>Pezizomycotina</taxon>
        <taxon>Orbiliomycetes</taxon>
        <taxon>Orbiliales</taxon>
        <taxon>Orbiliaceae</taxon>
        <taxon>Arthrobotrys</taxon>
    </lineage>
</organism>
<dbReference type="Gene3D" id="1.10.8.60">
    <property type="match status" value="1"/>
</dbReference>
<dbReference type="Gene3D" id="3.40.50.300">
    <property type="entry name" value="P-loop containing nucleotide triphosphate hydrolases"/>
    <property type="match status" value="1"/>
</dbReference>
<gene>
    <name evidence="7" type="ORF">TWF481_006273</name>
</gene>
<dbReference type="SUPFAM" id="SSF52540">
    <property type="entry name" value="P-loop containing nucleoside triphosphate hydrolases"/>
    <property type="match status" value="1"/>
</dbReference>
<feature type="compositionally biased region" description="Polar residues" evidence="5">
    <location>
        <begin position="24"/>
        <end position="33"/>
    </location>
</feature>
<name>A0AAV9WG94_9PEZI</name>
<feature type="region of interest" description="Disordered" evidence="5">
    <location>
        <begin position="1"/>
        <end position="64"/>
    </location>
</feature>
<dbReference type="GO" id="GO:0016887">
    <property type="term" value="F:ATP hydrolysis activity"/>
    <property type="evidence" value="ECO:0007669"/>
    <property type="project" value="InterPro"/>
</dbReference>
<dbReference type="EMBL" id="JAVHJL010000003">
    <property type="protein sequence ID" value="KAK6507851.1"/>
    <property type="molecule type" value="Genomic_DNA"/>
</dbReference>
<sequence>MASQPGSPAPSKFPGRDPIERTELGTTDQSLEQVTPGSTTPTSESEQISCDGGDQSPSSTENMDGKLQLYDNVKLHHGTGQAYNRNDASDFDINADDSSGSDSEDDDDILHHLKKSNSKHLRTFREYIIDPNDIQVTFDDIYITSEAIEALDPLLLQLVFPEQFKTGILAQNTGMGLLLYGPPGTGKTLFAKALAKMANATMISLSGADLQDCRVGEGEKKIQALFACARIHDGPVVIFIDEADGPFRSRDKENTTQSHTSEIGQFLVEMDGINSKGNLNIMVVAAANRPFDIDEGILRRFNRRILVDTPTPAGREAILKILLKNEEVSDDVDIKKLSLQTADFTGSDLKNLVVEATLAALREIYVITRNNNNTAENGMYPRTICDKHFRRALETIQPSPKSEISEKIHQFHSKFGSKSRRRPNEDPGKYQVPLKKHKRDLQNEY</sequence>
<dbReference type="Pfam" id="PF17862">
    <property type="entry name" value="AAA_lid_3"/>
    <property type="match status" value="1"/>
</dbReference>
<proteinExistence type="predicted"/>
<feature type="compositionally biased region" description="Basic residues" evidence="5">
    <location>
        <begin position="411"/>
        <end position="421"/>
    </location>
</feature>
<keyword evidence="8" id="KW-1185">Reference proteome</keyword>
<evidence type="ECO:0000256" key="4">
    <source>
        <dbReference type="ARBA" id="ARBA00022840"/>
    </source>
</evidence>
<evidence type="ECO:0000313" key="7">
    <source>
        <dbReference type="EMBL" id="KAK6507851.1"/>
    </source>
</evidence>
<dbReference type="Proteomes" id="UP001370758">
    <property type="component" value="Unassembled WGS sequence"/>
</dbReference>
<evidence type="ECO:0000256" key="1">
    <source>
        <dbReference type="ARBA" id="ARBA00004572"/>
    </source>
</evidence>
<feature type="compositionally biased region" description="Low complexity" evidence="5">
    <location>
        <begin position="35"/>
        <end position="46"/>
    </location>
</feature>
<evidence type="ECO:0000313" key="8">
    <source>
        <dbReference type="Proteomes" id="UP001370758"/>
    </source>
</evidence>
<keyword evidence="4" id="KW-0067">ATP-binding</keyword>
<keyword evidence="3" id="KW-0496">Mitochondrion</keyword>
<keyword evidence="3" id="KW-1000">Mitochondrion outer membrane</keyword>
<evidence type="ECO:0000259" key="6">
    <source>
        <dbReference type="SMART" id="SM00382"/>
    </source>
</evidence>
<keyword evidence="3" id="KW-0472">Membrane</keyword>
<reference evidence="7 8" key="1">
    <citation type="submission" date="2023-08" db="EMBL/GenBank/DDBJ databases">
        <authorList>
            <person name="Palmer J.M."/>
        </authorList>
    </citation>
    <scope>NUCLEOTIDE SEQUENCE [LARGE SCALE GENOMIC DNA]</scope>
    <source>
        <strain evidence="7 8">TWF481</strain>
    </source>
</reference>
<evidence type="ECO:0000256" key="3">
    <source>
        <dbReference type="ARBA" id="ARBA00022787"/>
    </source>
</evidence>